<gene>
    <name evidence="2" type="ORF">KB213_09565</name>
</gene>
<sequence>MLGLSFLGLSACADDAQPQHFSPPDFSYLTPLHLNVAAIDVQDQTAPTPDSLSARAPTPPNSALKILAQQRLVGTGTTGQGQFIIKQAYLQPTSDDAVDGAMDVQLNVTDANNQHTGYVHARVTRHFTSTDQSASSPAALDTLTKQMTQDMNVELEYQIRHRLADWLTDAEGNLLTGGIQQQSLTAPGSSAQPPAPSTTTAPATPSATPTTMPIQNTSAPTPTSKTAAPSDTPDAIFPTGQESSVPPTPSTHSPKAGVLKLPTTNATHAQ</sequence>
<protein>
    <recommendedName>
        <fullName evidence="4">Lipoprotein</fullName>
    </recommendedName>
</protein>
<keyword evidence="3" id="KW-1185">Reference proteome</keyword>
<comment type="caution">
    <text evidence="2">The sequence shown here is derived from an EMBL/GenBank/DDBJ whole genome shotgun (WGS) entry which is preliminary data.</text>
</comment>
<evidence type="ECO:0000313" key="2">
    <source>
        <dbReference type="EMBL" id="MBR0560295.1"/>
    </source>
</evidence>
<evidence type="ECO:0008006" key="4">
    <source>
        <dbReference type="Google" id="ProtNLM"/>
    </source>
</evidence>
<proteinExistence type="predicted"/>
<reference evidence="2 3" key="1">
    <citation type="submission" date="2021-04" db="EMBL/GenBank/DDBJ databases">
        <title>The complete genome sequence of Neokomagataea sp. TBRC 2177.</title>
        <authorList>
            <person name="Charoenyingcharoen P."/>
            <person name="Yukphan P."/>
        </authorList>
    </citation>
    <scope>NUCLEOTIDE SEQUENCE [LARGE SCALE GENOMIC DNA]</scope>
    <source>
        <strain evidence="2 3">TBRC 2177</strain>
    </source>
</reference>
<dbReference type="EMBL" id="JAGRQH010000007">
    <property type="protein sequence ID" value="MBR0560295.1"/>
    <property type="molecule type" value="Genomic_DNA"/>
</dbReference>
<feature type="compositionally biased region" description="Low complexity" evidence="1">
    <location>
        <begin position="185"/>
        <end position="233"/>
    </location>
</feature>
<evidence type="ECO:0000256" key="1">
    <source>
        <dbReference type="SAM" id="MobiDB-lite"/>
    </source>
</evidence>
<dbReference type="Proteomes" id="UP000677812">
    <property type="component" value="Unassembled WGS sequence"/>
</dbReference>
<organism evidence="2 3">
    <name type="scientific">Neokomagataea anthophila</name>
    <dbReference type="NCBI Taxonomy" id="2826925"/>
    <lineage>
        <taxon>Bacteria</taxon>
        <taxon>Pseudomonadati</taxon>
        <taxon>Pseudomonadota</taxon>
        <taxon>Alphaproteobacteria</taxon>
        <taxon>Acetobacterales</taxon>
        <taxon>Acetobacteraceae</taxon>
        <taxon>Neokomagataea</taxon>
    </lineage>
</organism>
<accession>A0ABS5E8R4</accession>
<name>A0ABS5E8R4_9PROT</name>
<evidence type="ECO:0000313" key="3">
    <source>
        <dbReference type="Proteomes" id="UP000677812"/>
    </source>
</evidence>
<feature type="region of interest" description="Disordered" evidence="1">
    <location>
        <begin position="183"/>
        <end position="270"/>
    </location>
</feature>